<feature type="domain" description="N-acetyltransferase" evidence="1">
    <location>
        <begin position="158"/>
        <end position="283"/>
    </location>
</feature>
<dbReference type="GO" id="GO:0016747">
    <property type="term" value="F:acyltransferase activity, transferring groups other than amino-acyl groups"/>
    <property type="evidence" value="ECO:0007669"/>
    <property type="project" value="InterPro"/>
</dbReference>
<dbReference type="OrthoDB" id="4016818at2"/>
<dbReference type="InterPro" id="IPR004176">
    <property type="entry name" value="Clp_R_N"/>
</dbReference>
<dbReference type="AlphaFoldDB" id="A0A370GUA4"/>
<dbReference type="EMBL" id="QQAY01000002">
    <property type="protein sequence ID" value="RDI45513.1"/>
    <property type="molecule type" value="Genomic_DNA"/>
</dbReference>
<dbReference type="Pfam" id="PF02861">
    <property type="entry name" value="Clp_N"/>
    <property type="match status" value="1"/>
</dbReference>
<dbReference type="Pfam" id="PF00583">
    <property type="entry name" value="Acetyltransf_1"/>
    <property type="match status" value="1"/>
</dbReference>
<name>A0A370GUA4_9BACI</name>
<keyword evidence="3" id="KW-1185">Reference proteome</keyword>
<dbReference type="InterPro" id="IPR000182">
    <property type="entry name" value="GNAT_dom"/>
</dbReference>
<evidence type="ECO:0000313" key="2">
    <source>
        <dbReference type="EMBL" id="RDI45513.1"/>
    </source>
</evidence>
<protein>
    <submittedName>
        <fullName evidence="2">ClpA/ClpB-like protein</fullName>
    </submittedName>
</protein>
<dbReference type="SUPFAM" id="SSF81923">
    <property type="entry name" value="Double Clp-N motif"/>
    <property type="match status" value="1"/>
</dbReference>
<sequence>MGSDRFEMTDRLKRIIENAEKEAVRDKCLIVDPDHLLAAFLMERTGVFGEIFLKGQFHLESIKRGMEHSKKEGFVHPIFKTRVTSSILELFLKATEIRERYGQFHLNEGHVLKALMMSGEVDHLLTKEQKAVLISHGTTARDLIVHLPSIMEKSFEDSFIRVARVEEKERVCAFVREHFSADWAETVWNGMETEVPTVFLAENEKGDYIGFAAFDAYKKKKGYFGPMGVLPESRQGGMGKNLLLSCLKEMSNRNYEYAVIGGAGPIEFYEKTCCAAVIPIFEK</sequence>
<proteinExistence type="predicted"/>
<dbReference type="InterPro" id="IPR036628">
    <property type="entry name" value="Clp_N_dom_sf"/>
</dbReference>
<dbReference type="Gene3D" id="1.10.1780.10">
    <property type="entry name" value="Clp, N-terminal domain"/>
    <property type="match status" value="1"/>
</dbReference>
<dbReference type="SUPFAM" id="SSF55729">
    <property type="entry name" value="Acyl-CoA N-acyltransferases (Nat)"/>
    <property type="match status" value="1"/>
</dbReference>
<evidence type="ECO:0000259" key="1">
    <source>
        <dbReference type="PROSITE" id="PS51186"/>
    </source>
</evidence>
<dbReference type="Gene3D" id="3.40.630.30">
    <property type="match status" value="1"/>
</dbReference>
<organism evidence="2 3">
    <name type="scientific">Falsibacillus pallidus</name>
    <dbReference type="NCBI Taxonomy" id="493781"/>
    <lineage>
        <taxon>Bacteria</taxon>
        <taxon>Bacillati</taxon>
        <taxon>Bacillota</taxon>
        <taxon>Bacilli</taxon>
        <taxon>Bacillales</taxon>
        <taxon>Bacillaceae</taxon>
        <taxon>Falsibacillus</taxon>
    </lineage>
</organism>
<dbReference type="InterPro" id="IPR016181">
    <property type="entry name" value="Acyl_CoA_acyltransferase"/>
</dbReference>
<reference evidence="2 3" key="1">
    <citation type="submission" date="2018-07" db="EMBL/GenBank/DDBJ databases">
        <title>Genomic Encyclopedia of Type Strains, Phase IV (KMG-IV): sequencing the most valuable type-strain genomes for metagenomic binning, comparative biology and taxonomic classification.</title>
        <authorList>
            <person name="Goeker M."/>
        </authorList>
    </citation>
    <scope>NUCLEOTIDE SEQUENCE [LARGE SCALE GENOMIC DNA]</scope>
    <source>
        <strain evidence="2 3">DSM 25281</strain>
    </source>
</reference>
<accession>A0A370GUA4</accession>
<dbReference type="PROSITE" id="PS51186">
    <property type="entry name" value="GNAT"/>
    <property type="match status" value="1"/>
</dbReference>
<comment type="caution">
    <text evidence="2">The sequence shown here is derived from an EMBL/GenBank/DDBJ whole genome shotgun (WGS) entry which is preliminary data.</text>
</comment>
<gene>
    <name evidence="2" type="ORF">DFR59_102141</name>
</gene>
<dbReference type="Proteomes" id="UP000255326">
    <property type="component" value="Unassembled WGS sequence"/>
</dbReference>
<evidence type="ECO:0000313" key="3">
    <source>
        <dbReference type="Proteomes" id="UP000255326"/>
    </source>
</evidence>
<dbReference type="RefSeq" id="WP_114744367.1">
    <property type="nucleotide sequence ID" value="NZ_QQAY01000002.1"/>
</dbReference>